<keyword evidence="3" id="KW-0326">Glycosidase</keyword>
<dbReference type="InterPro" id="IPR023347">
    <property type="entry name" value="Lysozyme_dom_sf"/>
</dbReference>
<dbReference type="EMBL" id="ASSO01000011">
    <property type="protein sequence ID" value="EOS06427.1"/>
    <property type="molecule type" value="Genomic_DNA"/>
</dbReference>
<keyword evidence="2 3" id="KW-0081">Bacteriolytic enzyme</keyword>
<name>R9HQY0_BACUN</name>
<keyword evidence="3" id="KW-0378">Hydrolase</keyword>
<evidence type="ECO:0000313" key="6">
    <source>
        <dbReference type="Proteomes" id="UP000014212"/>
    </source>
</evidence>
<feature type="chain" id="PRO_5004473522" description="Lysozyme" evidence="4">
    <location>
        <begin position="21"/>
        <end position="173"/>
    </location>
</feature>
<comment type="catalytic activity">
    <reaction evidence="3">
        <text>Hydrolysis of (1-&gt;4)-beta-linkages between N-acetylmuramic acid and N-acetyl-D-glucosamine residues in a peptidoglycan and between N-acetyl-D-glucosamine residues in chitodextrins.</text>
        <dbReference type="EC" id="3.2.1.17"/>
    </reaction>
</comment>
<proteinExistence type="inferred from homology"/>
<dbReference type="GO" id="GO:0003796">
    <property type="term" value="F:lysozyme activity"/>
    <property type="evidence" value="ECO:0007669"/>
    <property type="project" value="UniProtKB-EC"/>
</dbReference>
<evidence type="ECO:0000256" key="2">
    <source>
        <dbReference type="ARBA" id="ARBA00022638"/>
    </source>
</evidence>
<dbReference type="InterPro" id="IPR002196">
    <property type="entry name" value="Glyco_hydro_24"/>
</dbReference>
<dbReference type="SUPFAM" id="SSF53955">
    <property type="entry name" value="Lysozyme-like"/>
    <property type="match status" value="1"/>
</dbReference>
<evidence type="ECO:0000256" key="3">
    <source>
        <dbReference type="RuleBase" id="RU003788"/>
    </source>
</evidence>
<dbReference type="GO" id="GO:0031640">
    <property type="term" value="P:killing of cells of another organism"/>
    <property type="evidence" value="ECO:0007669"/>
    <property type="project" value="UniProtKB-KW"/>
</dbReference>
<dbReference type="Proteomes" id="UP000014212">
    <property type="component" value="Unassembled WGS sequence"/>
</dbReference>
<dbReference type="HOGENOM" id="CLU_135016_0_0_10"/>
<protein>
    <recommendedName>
        <fullName evidence="3">Lysozyme</fullName>
        <ecNumber evidence="3">3.2.1.17</ecNumber>
    </recommendedName>
</protein>
<dbReference type="Pfam" id="PF00959">
    <property type="entry name" value="Phage_lysozyme"/>
    <property type="match status" value="1"/>
</dbReference>
<sequence>MVVRMILIILSVSLGYSGMAAQGGGEPPPDRLMIPASLFDRAVACIKSFEGWHYARHHPYIGYGHKLLPGEKLTCNLTKAQADSLLRADLIKRCSTFRRFGKDALILAVLSYNVGEYRLLGSGKIPKSTLIRKLESGNRDIYQEYISYCRYKGRRHAGLLKRRKTEFALFFIP</sequence>
<dbReference type="AlphaFoldDB" id="R9HQY0"/>
<comment type="caution">
    <text evidence="5">The sequence shown here is derived from an EMBL/GenBank/DDBJ whole genome shotgun (WGS) entry which is preliminary data.</text>
</comment>
<keyword evidence="1 3" id="KW-0929">Antimicrobial</keyword>
<reference evidence="5 6" key="1">
    <citation type="submission" date="2013-04" db="EMBL/GenBank/DDBJ databases">
        <title>The Genome Sequence of Bacteroides uniformis dnLKV2.</title>
        <authorList>
            <consortium name="The Broad Institute Genomics Platform"/>
            <consortium name="The Broad Institute Genome Sequencing Center for Infectious Disease"/>
            <person name="Earl A."/>
            <person name="Xavier R."/>
            <person name="Kuhn K."/>
            <person name="Stappenbeck T."/>
            <person name="Walker B."/>
            <person name="Young S."/>
            <person name="Zeng Q."/>
            <person name="Gargeya S."/>
            <person name="Fitzgerald M."/>
            <person name="Haas B."/>
            <person name="Abouelleil A."/>
            <person name="Allen A.W."/>
            <person name="Alvarado L."/>
            <person name="Arachchi H.M."/>
            <person name="Berlin A.M."/>
            <person name="Chapman S.B."/>
            <person name="Gainer-Dewar J."/>
            <person name="Goldberg J."/>
            <person name="Griggs A."/>
            <person name="Gujja S."/>
            <person name="Hansen M."/>
            <person name="Howarth C."/>
            <person name="Imamovic A."/>
            <person name="Ireland A."/>
            <person name="Larimer J."/>
            <person name="McCowan C."/>
            <person name="Murphy C."/>
            <person name="Pearson M."/>
            <person name="Poon T.W."/>
            <person name="Priest M."/>
            <person name="Roberts A."/>
            <person name="Saif S."/>
            <person name="Shea T."/>
            <person name="Sisk P."/>
            <person name="Sykes S."/>
            <person name="Wortman J."/>
            <person name="Nusbaum C."/>
            <person name="Birren B."/>
        </authorList>
    </citation>
    <scope>NUCLEOTIDE SEQUENCE [LARGE SCALE GENOMIC DNA]</scope>
    <source>
        <strain evidence="6">dnLKV2</strain>
    </source>
</reference>
<dbReference type="PATRIC" id="fig|1235787.3.peg.3346"/>
<gene>
    <name evidence="5" type="ORF">C801_03293</name>
</gene>
<evidence type="ECO:0000256" key="4">
    <source>
        <dbReference type="SAM" id="SignalP"/>
    </source>
</evidence>
<dbReference type="InterPro" id="IPR023346">
    <property type="entry name" value="Lysozyme-like_dom_sf"/>
</dbReference>
<dbReference type="GO" id="GO:0009253">
    <property type="term" value="P:peptidoglycan catabolic process"/>
    <property type="evidence" value="ECO:0007669"/>
    <property type="project" value="InterPro"/>
</dbReference>
<dbReference type="GO" id="GO:0042742">
    <property type="term" value="P:defense response to bacterium"/>
    <property type="evidence" value="ECO:0007669"/>
    <property type="project" value="UniProtKB-KW"/>
</dbReference>
<dbReference type="EC" id="3.2.1.17" evidence="3"/>
<evidence type="ECO:0000313" key="5">
    <source>
        <dbReference type="EMBL" id="EOS06427.1"/>
    </source>
</evidence>
<feature type="signal peptide" evidence="4">
    <location>
        <begin position="1"/>
        <end position="20"/>
    </location>
</feature>
<organism evidence="5 6">
    <name type="scientific">Bacteroides uniformis dnLKV2</name>
    <dbReference type="NCBI Taxonomy" id="1235787"/>
    <lineage>
        <taxon>Bacteria</taxon>
        <taxon>Pseudomonadati</taxon>
        <taxon>Bacteroidota</taxon>
        <taxon>Bacteroidia</taxon>
        <taxon>Bacteroidales</taxon>
        <taxon>Bacteroidaceae</taxon>
        <taxon>Bacteroides</taxon>
    </lineage>
</organism>
<comment type="similarity">
    <text evidence="3">Belongs to the glycosyl hydrolase 24 family.</text>
</comment>
<dbReference type="Gene3D" id="1.10.530.40">
    <property type="match status" value="1"/>
</dbReference>
<dbReference type="GO" id="GO:0016998">
    <property type="term" value="P:cell wall macromolecule catabolic process"/>
    <property type="evidence" value="ECO:0007669"/>
    <property type="project" value="InterPro"/>
</dbReference>
<keyword evidence="4" id="KW-0732">Signal</keyword>
<evidence type="ECO:0000256" key="1">
    <source>
        <dbReference type="ARBA" id="ARBA00022529"/>
    </source>
</evidence>
<accession>R9HQY0</accession>